<gene>
    <name evidence="2" type="ORF">TSPGSL018_11876</name>
</gene>
<evidence type="ECO:0000256" key="1">
    <source>
        <dbReference type="SAM" id="MobiDB-lite"/>
    </source>
</evidence>
<evidence type="ECO:0000313" key="2">
    <source>
        <dbReference type="EMBL" id="JAC79765.1"/>
    </source>
</evidence>
<sequence>PPGFCKLASLRKLCGGPHPCLRVPASPPSQPLQLLLSSEKLTFPGRAKALRLSPALANQDKKISPLLLPPHPCKPLPQERGRRRGRKGGGKGGERERERER</sequence>
<proteinExistence type="predicted"/>
<organism evidence="2">
    <name type="scientific">Tetraselmis sp. GSL018</name>
    <dbReference type="NCBI Taxonomy" id="582737"/>
    <lineage>
        <taxon>Eukaryota</taxon>
        <taxon>Viridiplantae</taxon>
        <taxon>Chlorophyta</taxon>
        <taxon>core chlorophytes</taxon>
        <taxon>Chlorodendrophyceae</taxon>
        <taxon>Chlorodendrales</taxon>
        <taxon>Chlorodendraceae</taxon>
        <taxon>Tetraselmis</taxon>
    </lineage>
</organism>
<reference evidence="2" key="1">
    <citation type="submission" date="2014-05" db="EMBL/GenBank/DDBJ databases">
        <title>The transcriptome of the halophilic microalga Tetraselmis sp. GSL018 isolated from the Great Salt Lake, Utah.</title>
        <authorList>
            <person name="Jinkerson R.E."/>
            <person name="D'Adamo S."/>
            <person name="Posewitz M.C."/>
        </authorList>
    </citation>
    <scope>NUCLEOTIDE SEQUENCE</scope>
    <source>
        <strain evidence="2">GSL018</strain>
    </source>
</reference>
<dbReference type="EMBL" id="GBEZ01005556">
    <property type="protein sequence ID" value="JAC79765.1"/>
    <property type="molecule type" value="Transcribed_RNA"/>
</dbReference>
<dbReference type="AlphaFoldDB" id="A0A061SA45"/>
<feature type="compositionally biased region" description="Basic and acidic residues" evidence="1">
    <location>
        <begin position="92"/>
        <end position="101"/>
    </location>
</feature>
<feature type="region of interest" description="Disordered" evidence="1">
    <location>
        <begin position="61"/>
        <end position="101"/>
    </location>
</feature>
<feature type="non-terminal residue" evidence="2">
    <location>
        <position position="101"/>
    </location>
</feature>
<protein>
    <submittedName>
        <fullName evidence="2">Uncharacterized protein</fullName>
    </submittedName>
</protein>
<accession>A0A061SA45</accession>
<feature type="non-terminal residue" evidence="2">
    <location>
        <position position="1"/>
    </location>
</feature>
<name>A0A061SA45_9CHLO</name>